<keyword evidence="9" id="KW-1185">Reference proteome</keyword>
<comment type="caution">
    <text evidence="8">The sequence shown here is derived from an EMBL/GenBank/DDBJ whole genome shotgun (WGS) entry which is preliminary data.</text>
</comment>
<feature type="transmembrane region" description="Helical" evidence="6">
    <location>
        <begin position="95"/>
        <end position="113"/>
    </location>
</feature>
<evidence type="ECO:0000256" key="6">
    <source>
        <dbReference type="SAM" id="Phobius"/>
    </source>
</evidence>
<accession>A0A4Z0GQB6</accession>
<proteinExistence type="inferred from homology"/>
<evidence type="ECO:0000256" key="3">
    <source>
        <dbReference type="ARBA" id="ARBA00022692"/>
    </source>
</evidence>
<organism evidence="8 9">
    <name type="scientific">Sporolactobacillus shoreae</name>
    <dbReference type="NCBI Taxonomy" id="1465501"/>
    <lineage>
        <taxon>Bacteria</taxon>
        <taxon>Bacillati</taxon>
        <taxon>Bacillota</taxon>
        <taxon>Bacilli</taxon>
        <taxon>Bacillales</taxon>
        <taxon>Sporolactobacillaceae</taxon>
        <taxon>Sporolactobacillus</taxon>
    </lineage>
</organism>
<name>A0A4Z0GQB6_9BACL</name>
<dbReference type="InterPro" id="IPR050638">
    <property type="entry name" value="AA-Vitamin_Transporters"/>
</dbReference>
<feature type="transmembrane region" description="Helical" evidence="6">
    <location>
        <begin position="7"/>
        <end position="27"/>
    </location>
</feature>
<dbReference type="InterPro" id="IPR000620">
    <property type="entry name" value="EamA_dom"/>
</dbReference>
<evidence type="ECO:0000259" key="7">
    <source>
        <dbReference type="Pfam" id="PF00892"/>
    </source>
</evidence>
<feature type="transmembrane region" description="Helical" evidence="6">
    <location>
        <begin position="125"/>
        <end position="141"/>
    </location>
</feature>
<dbReference type="EMBL" id="SRJD01000008">
    <property type="protein sequence ID" value="TGA98287.1"/>
    <property type="molecule type" value="Genomic_DNA"/>
</dbReference>
<feature type="transmembrane region" description="Helical" evidence="6">
    <location>
        <begin position="266"/>
        <end position="292"/>
    </location>
</feature>
<keyword evidence="4 6" id="KW-1133">Transmembrane helix</keyword>
<feature type="domain" description="EamA" evidence="7">
    <location>
        <begin position="150"/>
        <end position="283"/>
    </location>
</feature>
<dbReference type="PANTHER" id="PTHR32322">
    <property type="entry name" value="INNER MEMBRANE TRANSPORTER"/>
    <property type="match status" value="1"/>
</dbReference>
<reference evidence="8 9" key="1">
    <citation type="journal article" date="2015" name="Int. J. Syst. Evol. Microbiol.">
        <title>Sporolactobacillus shoreae sp. nov. and Sporolactobacillus spathodeae sp. nov., two spore-forming lactic acid bacteria isolated from tree barks in Thailand.</title>
        <authorList>
            <person name="Thamacharoensuk T."/>
            <person name="Kitahara M."/>
            <person name="Ohkuma M."/>
            <person name="Thongchul N."/>
            <person name="Tanasupawat S."/>
        </authorList>
    </citation>
    <scope>NUCLEOTIDE SEQUENCE [LARGE SCALE GENOMIC DNA]</scope>
    <source>
        <strain evidence="8 9">BK92</strain>
    </source>
</reference>
<keyword evidence="3 6" id="KW-0812">Transmembrane</keyword>
<protein>
    <submittedName>
        <fullName evidence="8">EamA/RhaT family transporter</fullName>
    </submittedName>
</protein>
<dbReference type="Pfam" id="PF00892">
    <property type="entry name" value="EamA"/>
    <property type="match status" value="2"/>
</dbReference>
<evidence type="ECO:0000256" key="4">
    <source>
        <dbReference type="ARBA" id="ARBA00022989"/>
    </source>
</evidence>
<feature type="transmembrane region" description="Helical" evidence="6">
    <location>
        <begin position="203"/>
        <end position="229"/>
    </location>
</feature>
<feature type="transmembrane region" description="Helical" evidence="6">
    <location>
        <begin position="67"/>
        <end position="89"/>
    </location>
</feature>
<evidence type="ECO:0000256" key="2">
    <source>
        <dbReference type="ARBA" id="ARBA00007362"/>
    </source>
</evidence>
<dbReference type="Proteomes" id="UP000298347">
    <property type="component" value="Unassembled WGS sequence"/>
</dbReference>
<comment type="similarity">
    <text evidence="2">Belongs to the EamA transporter family.</text>
</comment>
<dbReference type="AlphaFoldDB" id="A0A4Z0GQB6"/>
<sequence>MSIKDFLILNLLGALWGGSFLFMRVASPVLGPFLLIDLRVLIAGLVLLLYAWGIRQLPDYRKKWKQYIVLGAINAAIPFTLIAASELYLTASVSSILNATTPLFALIMARIFLGEGLSLKKVTGILLGIAGVGILVGWGHMGQSVMVLLSVLFSLLASLSYGVAGVYIKRRFTGEPSLTLAIGQQLAAGLVLIPFSLPASGRIPFMGTGILTAVLSLAILCTSFAYLLFFYLIKNVGPTKTLSVTLLVSMYGVLWGALFLGERLSLGTFIGLVIILSSITMITEVKIGAGFIHRLKRSR</sequence>
<dbReference type="OrthoDB" id="67135at2"/>
<evidence type="ECO:0000256" key="1">
    <source>
        <dbReference type="ARBA" id="ARBA00004127"/>
    </source>
</evidence>
<evidence type="ECO:0000256" key="5">
    <source>
        <dbReference type="ARBA" id="ARBA00023136"/>
    </source>
</evidence>
<feature type="transmembrane region" description="Helical" evidence="6">
    <location>
        <begin position="180"/>
        <end position="197"/>
    </location>
</feature>
<dbReference type="RefSeq" id="WP_135348375.1">
    <property type="nucleotide sequence ID" value="NZ_SRJD01000008.1"/>
</dbReference>
<keyword evidence="5 6" id="KW-0472">Membrane</keyword>
<evidence type="ECO:0000313" key="8">
    <source>
        <dbReference type="EMBL" id="TGA98287.1"/>
    </source>
</evidence>
<evidence type="ECO:0000313" key="9">
    <source>
        <dbReference type="Proteomes" id="UP000298347"/>
    </source>
</evidence>
<comment type="subcellular location">
    <subcellularLocation>
        <location evidence="1">Endomembrane system</location>
        <topology evidence="1">Multi-pass membrane protein</topology>
    </subcellularLocation>
</comment>
<feature type="transmembrane region" description="Helical" evidence="6">
    <location>
        <begin position="33"/>
        <end position="55"/>
    </location>
</feature>
<dbReference type="InterPro" id="IPR037185">
    <property type="entry name" value="EmrE-like"/>
</dbReference>
<feature type="domain" description="EamA" evidence="7">
    <location>
        <begin position="11"/>
        <end position="136"/>
    </location>
</feature>
<dbReference type="GO" id="GO:0016020">
    <property type="term" value="C:membrane"/>
    <property type="evidence" value="ECO:0007669"/>
    <property type="project" value="UniProtKB-SubCell"/>
</dbReference>
<dbReference type="SUPFAM" id="SSF103481">
    <property type="entry name" value="Multidrug resistance efflux transporter EmrE"/>
    <property type="match status" value="2"/>
</dbReference>
<feature type="transmembrane region" description="Helical" evidence="6">
    <location>
        <begin position="241"/>
        <end position="260"/>
    </location>
</feature>
<gene>
    <name evidence="8" type="ORF">E4665_08555</name>
</gene>
<feature type="transmembrane region" description="Helical" evidence="6">
    <location>
        <begin position="147"/>
        <end position="168"/>
    </location>
</feature>
<dbReference type="PANTHER" id="PTHR32322:SF9">
    <property type="entry name" value="AMINO-ACID METABOLITE EFFLUX PUMP-RELATED"/>
    <property type="match status" value="1"/>
</dbReference>